<name>A0AAV9INY6_CYACA</name>
<gene>
    <name evidence="10" type="ORF">CDCA_CDCA01G0069</name>
</gene>
<evidence type="ECO:0000313" key="11">
    <source>
        <dbReference type="Proteomes" id="UP001301350"/>
    </source>
</evidence>
<dbReference type="GO" id="GO:0000139">
    <property type="term" value="C:Golgi membrane"/>
    <property type="evidence" value="ECO:0007669"/>
    <property type="project" value="TreeGrafter"/>
</dbReference>
<evidence type="ECO:0000256" key="3">
    <source>
        <dbReference type="ARBA" id="ARBA00022448"/>
    </source>
</evidence>
<dbReference type="InterPro" id="IPR037185">
    <property type="entry name" value="EmrE-like"/>
</dbReference>
<keyword evidence="7 9" id="KW-0472">Membrane</keyword>
<evidence type="ECO:0000256" key="4">
    <source>
        <dbReference type="ARBA" id="ARBA00022692"/>
    </source>
</evidence>
<feature type="transmembrane region" description="Helical" evidence="9">
    <location>
        <begin position="130"/>
        <end position="147"/>
    </location>
</feature>
<accession>A0AAV9INY6</accession>
<evidence type="ECO:0000256" key="1">
    <source>
        <dbReference type="ARBA" id="ARBA00004477"/>
    </source>
</evidence>
<dbReference type="GO" id="GO:0005789">
    <property type="term" value="C:endoplasmic reticulum membrane"/>
    <property type="evidence" value="ECO:0007669"/>
    <property type="project" value="UniProtKB-SubCell"/>
</dbReference>
<comment type="caution">
    <text evidence="10">The sequence shown here is derived from an EMBL/GenBank/DDBJ whole genome shotgun (WGS) entry which is preliminary data.</text>
</comment>
<feature type="transmembrane region" description="Helical" evidence="9">
    <location>
        <begin position="24"/>
        <end position="43"/>
    </location>
</feature>
<keyword evidence="3" id="KW-0813">Transport</keyword>
<protein>
    <recommendedName>
        <fullName evidence="12">UDP-galactose transporter</fullName>
    </recommendedName>
</protein>
<feature type="transmembrane region" description="Helical" evidence="9">
    <location>
        <begin position="316"/>
        <end position="334"/>
    </location>
</feature>
<evidence type="ECO:0000256" key="9">
    <source>
        <dbReference type="SAM" id="Phobius"/>
    </source>
</evidence>
<feature type="transmembrane region" description="Helical" evidence="9">
    <location>
        <begin position="63"/>
        <end position="82"/>
    </location>
</feature>
<dbReference type="SUPFAM" id="SSF103481">
    <property type="entry name" value="Multidrug resistance efflux transporter EmrE"/>
    <property type="match status" value="2"/>
</dbReference>
<evidence type="ECO:0000256" key="6">
    <source>
        <dbReference type="ARBA" id="ARBA00022989"/>
    </source>
</evidence>
<dbReference type="Proteomes" id="UP001301350">
    <property type="component" value="Unassembled WGS sequence"/>
</dbReference>
<evidence type="ECO:0000256" key="8">
    <source>
        <dbReference type="SAM" id="MobiDB-lite"/>
    </source>
</evidence>
<dbReference type="EMBL" id="JANCYW010000001">
    <property type="protein sequence ID" value="KAK4534044.1"/>
    <property type="molecule type" value="Genomic_DNA"/>
</dbReference>
<feature type="transmembrane region" description="Helical" evidence="9">
    <location>
        <begin position="159"/>
        <end position="176"/>
    </location>
</feature>
<keyword evidence="5" id="KW-0256">Endoplasmic reticulum</keyword>
<evidence type="ECO:0000256" key="7">
    <source>
        <dbReference type="ARBA" id="ARBA00023136"/>
    </source>
</evidence>
<keyword evidence="6 9" id="KW-1133">Transmembrane helix</keyword>
<feature type="transmembrane region" description="Helical" evidence="9">
    <location>
        <begin position="188"/>
        <end position="210"/>
    </location>
</feature>
<comment type="subcellular location">
    <subcellularLocation>
        <location evidence="1">Endoplasmic reticulum membrane</location>
        <topology evidence="1">Multi-pass membrane protein</topology>
    </subcellularLocation>
</comment>
<dbReference type="InterPro" id="IPR013657">
    <property type="entry name" value="SCL35B1-4/HUT1"/>
</dbReference>
<evidence type="ECO:0008006" key="12">
    <source>
        <dbReference type="Google" id="ProtNLM"/>
    </source>
</evidence>
<dbReference type="Pfam" id="PF08449">
    <property type="entry name" value="UAA"/>
    <property type="match status" value="1"/>
</dbReference>
<feature type="transmembrane region" description="Helical" evidence="9">
    <location>
        <begin position="103"/>
        <end position="124"/>
    </location>
</feature>
<dbReference type="PANTHER" id="PTHR10778">
    <property type="entry name" value="SOLUTE CARRIER FAMILY 35 MEMBER B"/>
    <property type="match status" value="1"/>
</dbReference>
<reference evidence="10 11" key="1">
    <citation type="submission" date="2022-07" db="EMBL/GenBank/DDBJ databases">
        <title>Genome-wide signatures of adaptation to extreme environments.</title>
        <authorList>
            <person name="Cho C.H."/>
            <person name="Yoon H.S."/>
        </authorList>
    </citation>
    <scope>NUCLEOTIDE SEQUENCE [LARGE SCALE GENOMIC DNA]</scope>
    <source>
        <strain evidence="10 11">DBV 063 E5</strain>
    </source>
</reference>
<organism evidence="10 11">
    <name type="scientific">Cyanidium caldarium</name>
    <name type="common">Red alga</name>
    <dbReference type="NCBI Taxonomy" id="2771"/>
    <lineage>
        <taxon>Eukaryota</taxon>
        <taxon>Rhodophyta</taxon>
        <taxon>Bangiophyceae</taxon>
        <taxon>Cyanidiales</taxon>
        <taxon>Cyanidiaceae</taxon>
        <taxon>Cyanidium</taxon>
    </lineage>
</organism>
<feature type="region of interest" description="Disordered" evidence="8">
    <location>
        <begin position="341"/>
        <end position="360"/>
    </location>
</feature>
<evidence type="ECO:0000256" key="2">
    <source>
        <dbReference type="ARBA" id="ARBA00010694"/>
    </source>
</evidence>
<dbReference type="AlphaFoldDB" id="A0AAV9INY6"/>
<feature type="compositionally biased region" description="Basic residues" evidence="8">
    <location>
        <begin position="350"/>
        <end position="360"/>
    </location>
</feature>
<evidence type="ECO:0000313" key="10">
    <source>
        <dbReference type="EMBL" id="KAK4534044.1"/>
    </source>
</evidence>
<dbReference type="GO" id="GO:0005460">
    <property type="term" value="F:UDP-glucose transmembrane transporter activity"/>
    <property type="evidence" value="ECO:0007669"/>
    <property type="project" value="TreeGrafter"/>
</dbReference>
<sequence length="360" mass="40287">MRAVGKSRIRKSTHARSAHESQQALWLVVCIVGIDVCYLAYGVLHEKIFRVEYGGERFGYTLFLVWAQCVANALWAWSIMHLPPDSRAAAAKNRARRAPWHDYALLALCYCLTLSLSFTALQYVSYPLQVLIKSCKMVPVMVMGALVRRRRYSWQEVLRVLLITAGIIGFSQQQWMAATTAPRDHEAAAPWIGISLLVISLLLDGVIGALQERLVARYAVGSGTLMACQNLWSAIWVTAPLLGSGEASAALQFVQRHRQARIDLLLFTLLSALGQTFVFSMLRHFSALTLATVTTTRKFFTVLLSVAWYGHAVSRAQWLGIALVFSGLGWEVVAKTGRERRREKTVARSPPRRGRRQASR</sequence>
<proteinExistence type="inferred from homology"/>
<evidence type="ECO:0000256" key="5">
    <source>
        <dbReference type="ARBA" id="ARBA00022824"/>
    </source>
</evidence>
<comment type="similarity">
    <text evidence="2">Belongs to the nucleotide-sugar transporter family. SLC35B subfamily.</text>
</comment>
<feature type="transmembrane region" description="Helical" evidence="9">
    <location>
        <begin position="264"/>
        <end position="282"/>
    </location>
</feature>
<keyword evidence="11" id="KW-1185">Reference proteome</keyword>
<keyword evidence="4 9" id="KW-0812">Transmembrane</keyword>
<dbReference type="PANTHER" id="PTHR10778:SF10">
    <property type="entry name" value="SOLUTE CARRIER FAMILY 35 MEMBER B1"/>
    <property type="match status" value="1"/>
</dbReference>
<dbReference type="GO" id="GO:0005459">
    <property type="term" value="F:UDP-galactose transmembrane transporter activity"/>
    <property type="evidence" value="ECO:0007669"/>
    <property type="project" value="TreeGrafter"/>
</dbReference>